<dbReference type="AlphaFoldDB" id="A0A0P5UXW8"/>
<feature type="compositionally biased region" description="Basic residues" evidence="1">
    <location>
        <begin position="1"/>
        <end position="14"/>
    </location>
</feature>
<feature type="region of interest" description="Disordered" evidence="1">
    <location>
        <begin position="1"/>
        <end position="30"/>
    </location>
</feature>
<reference evidence="2" key="1">
    <citation type="submission" date="2015-10" db="EMBL/GenBank/DDBJ databases">
        <title>EvidentialGene: Evidence-directed Construction of Complete mRNA Transcriptomes without Genomes.</title>
        <authorList>
            <person name="Gilbert D.G."/>
        </authorList>
    </citation>
    <scope>NUCLEOTIDE SEQUENCE</scope>
</reference>
<protein>
    <submittedName>
        <fullName evidence="2">Uncharacterized protein</fullName>
    </submittedName>
</protein>
<sequence length="47" mass="5302">MGIRNCRKSSHKIRLRLDRSSRTRHSSSDVTISNRLSKTCSLAAMLA</sequence>
<evidence type="ECO:0000256" key="1">
    <source>
        <dbReference type="SAM" id="MobiDB-lite"/>
    </source>
</evidence>
<accession>A0A0P5UXW8</accession>
<proteinExistence type="predicted"/>
<evidence type="ECO:0000313" key="2">
    <source>
        <dbReference type="EMBL" id="JAN34459.1"/>
    </source>
</evidence>
<dbReference type="EMBL" id="GDIQ01060278">
    <property type="protein sequence ID" value="JAN34459.1"/>
    <property type="molecule type" value="Transcribed_RNA"/>
</dbReference>
<name>A0A0P5UXW8_9CRUS</name>
<organism evidence="2">
    <name type="scientific">Daphnia magna</name>
    <dbReference type="NCBI Taxonomy" id="35525"/>
    <lineage>
        <taxon>Eukaryota</taxon>
        <taxon>Metazoa</taxon>
        <taxon>Ecdysozoa</taxon>
        <taxon>Arthropoda</taxon>
        <taxon>Crustacea</taxon>
        <taxon>Branchiopoda</taxon>
        <taxon>Diplostraca</taxon>
        <taxon>Cladocera</taxon>
        <taxon>Anomopoda</taxon>
        <taxon>Daphniidae</taxon>
        <taxon>Daphnia</taxon>
    </lineage>
</organism>